<gene>
    <name evidence="1" type="ORF">Cob_v009547</name>
</gene>
<comment type="caution">
    <text evidence="1">The sequence shown here is derived from an EMBL/GenBank/DDBJ whole genome shotgun (WGS) entry which is preliminary data.</text>
</comment>
<evidence type="ECO:0000313" key="1">
    <source>
        <dbReference type="EMBL" id="TDZ17478.1"/>
    </source>
</evidence>
<protein>
    <submittedName>
        <fullName evidence="1">Uncharacterized protein</fullName>
    </submittedName>
</protein>
<reference evidence="2" key="1">
    <citation type="journal article" date="2013" name="New Phytol.">
        <title>Comparative genomic and transcriptomic analyses reveal the hemibiotrophic stage shift of Colletotrichum fungi.</title>
        <authorList>
            <person name="Gan P."/>
            <person name="Ikeda K."/>
            <person name="Irieda H."/>
            <person name="Narusaka M."/>
            <person name="O'Connell R.J."/>
            <person name="Narusaka Y."/>
            <person name="Takano Y."/>
            <person name="Kubo Y."/>
            <person name="Shirasu K."/>
        </authorList>
    </citation>
    <scope>NUCLEOTIDE SEQUENCE [LARGE SCALE GENOMIC DNA]</scope>
    <source>
        <strain evidence="2">104-T / ATCC 96160 / CBS 514.97 / LARS 414 / MAFF 240422</strain>
    </source>
</reference>
<proteinExistence type="predicted"/>
<accession>A0A484FHY9</accession>
<reference evidence="2" key="2">
    <citation type="journal article" date="2019" name="Mol. Plant Microbe Interact.">
        <title>Genome sequence resources for four phytopathogenic fungi from the Colletotrichum orbiculare species complex.</title>
        <authorList>
            <person name="Gan P."/>
            <person name="Tsushima A."/>
            <person name="Narusaka M."/>
            <person name="Narusaka Y."/>
            <person name="Takano Y."/>
            <person name="Kubo Y."/>
            <person name="Shirasu K."/>
        </authorList>
    </citation>
    <scope>GENOME REANNOTATION</scope>
    <source>
        <strain evidence="2">104-T / ATCC 96160 / CBS 514.97 / LARS 414 / MAFF 240422</strain>
    </source>
</reference>
<dbReference type="AlphaFoldDB" id="A0A484FHY9"/>
<sequence length="74" mass="8263">MYTRSLDVKLLSSSPATGYKPRFFEAGGVASALQNNGSSRLHLVLTTRRSQPCQRVKVYRHWPTSTASLWANPL</sequence>
<dbReference type="Proteomes" id="UP000014480">
    <property type="component" value="Unassembled WGS sequence"/>
</dbReference>
<name>A0A484FHY9_COLOR</name>
<organism evidence="1 2">
    <name type="scientific">Colletotrichum orbiculare (strain 104-T / ATCC 96160 / CBS 514.97 / LARS 414 / MAFF 240422)</name>
    <name type="common">Cucumber anthracnose fungus</name>
    <name type="synonym">Colletotrichum lagenarium</name>
    <dbReference type="NCBI Taxonomy" id="1213857"/>
    <lineage>
        <taxon>Eukaryota</taxon>
        <taxon>Fungi</taxon>
        <taxon>Dikarya</taxon>
        <taxon>Ascomycota</taxon>
        <taxon>Pezizomycotina</taxon>
        <taxon>Sordariomycetes</taxon>
        <taxon>Hypocreomycetidae</taxon>
        <taxon>Glomerellales</taxon>
        <taxon>Glomerellaceae</taxon>
        <taxon>Colletotrichum</taxon>
        <taxon>Colletotrichum orbiculare species complex</taxon>
    </lineage>
</organism>
<evidence type="ECO:0000313" key="2">
    <source>
        <dbReference type="Proteomes" id="UP000014480"/>
    </source>
</evidence>
<dbReference type="EMBL" id="AMCV02000028">
    <property type="protein sequence ID" value="TDZ17478.1"/>
    <property type="molecule type" value="Genomic_DNA"/>
</dbReference>
<keyword evidence="2" id="KW-1185">Reference proteome</keyword>